<accession>A0ABN2IWY6</accession>
<organism evidence="2 3">
    <name type="scientific">Streptomyces yatensis</name>
    <dbReference type="NCBI Taxonomy" id="155177"/>
    <lineage>
        <taxon>Bacteria</taxon>
        <taxon>Bacillati</taxon>
        <taxon>Actinomycetota</taxon>
        <taxon>Actinomycetes</taxon>
        <taxon>Kitasatosporales</taxon>
        <taxon>Streptomycetaceae</taxon>
        <taxon>Streptomyces</taxon>
        <taxon>Streptomyces violaceusniger group</taxon>
    </lineage>
</organism>
<dbReference type="SUPFAM" id="SSF52768">
    <property type="entry name" value="Arginase/deacetylase"/>
    <property type="match status" value="1"/>
</dbReference>
<evidence type="ECO:0000256" key="1">
    <source>
        <dbReference type="SAM" id="MobiDB-lite"/>
    </source>
</evidence>
<dbReference type="Gene3D" id="3.40.800.10">
    <property type="entry name" value="Ureohydrolase domain"/>
    <property type="match status" value="1"/>
</dbReference>
<feature type="compositionally biased region" description="Basic residues" evidence="1">
    <location>
        <begin position="138"/>
        <end position="147"/>
    </location>
</feature>
<reference evidence="2 3" key="1">
    <citation type="journal article" date="2019" name="Int. J. Syst. Evol. Microbiol.">
        <title>The Global Catalogue of Microorganisms (GCM) 10K type strain sequencing project: providing services to taxonomists for standard genome sequencing and annotation.</title>
        <authorList>
            <consortium name="The Broad Institute Genomics Platform"/>
            <consortium name="The Broad Institute Genome Sequencing Center for Infectious Disease"/>
            <person name="Wu L."/>
            <person name="Ma J."/>
        </authorList>
    </citation>
    <scope>NUCLEOTIDE SEQUENCE [LARGE SCALE GENOMIC DNA]</scope>
    <source>
        <strain evidence="2 3">JCM 13244</strain>
    </source>
</reference>
<proteinExistence type="predicted"/>
<keyword evidence="3" id="KW-1185">Reference proteome</keyword>
<sequence>MVTRSAPRSSNRCYKGYHAMAGAALTGHGDLVGIQSLAPDDLRASSRPVLDWLAATGCSRVAVHFDVDTVDSNEIGLGLVPGGLTSSQVRRLVADVDQAAEVVGLTTAEFIPRQDMHLKRPASTSVPKTDRQVDHLSRRVAGRPSQR</sequence>
<dbReference type="EMBL" id="BAAALR010000071">
    <property type="protein sequence ID" value="GAA1713288.1"/>
    <property type="molecule type" value="Genomic_DNA"/>
</dbReference>
<evidence type="ECO:0000313" key="2">
    <source>
        <dbReference type="EMBL" id="GAA1713288.1"/>
    </source>
</evidence>
<gene>
    <name evidence="2" type="ORF">GCM10009680_63000</name>
</gene>
<dbReference type="Proteomes" id="UP001499947">
    <property type="component" value="Unassembled WGS sequence"/>
</dbReference>
<feature type="region of interest" description="Disordered" evidence="1">
    <location>
        <begin position="116"/>
        <end position="147"/>
    </location>
</feature>
<comment type="caution">
    <text evidence="2">The sequence shown here is derived from an EMBL/GenBank/DDBJ whole genome shotgun (WGS) entry which is preliminary data.</text>
</comment>
<feature type="compositionally biased region" description="Basic and acidic residues" evidence="1">
    <location>
        <begin position="128"/>
        <end position="137"/>
    </location>
</feature>
<name>A0ABN2IWY6_9ACTN</name>
<protein>
    <submittedName>
        <fullName evidence="2">Uncharacterized protein</fullName>
    </submittedName>
</protein>
<evidence type="ECO:0000313" key="3">
    <source>
        <dbReference type="Proteomes" id="UP001499947"/>
    </source>
</evidence>
<dbReference type="InterPro" id="IPR023696">
    <property type="entry name" value="Ureohydrolase_dom_sf"/>
</dbReference>